<evidence type="ECO:0000256" key="1">
    <source>
        <dbReference type="SAM" id="MobiDB-lite"/>
    </source>
</evidence>
<gene>
    <name evidence="2" type="ORF">H5410_046959</name>
</gene>
<reference evidence="2 3" key="1">
    <citation type="submission" date="2020-09" db="EMBL/GenBank/DDBJ databases">
        <title>De no assembly of potato wild relative species, Solanum commersonii.</title>
        <authorList>
            <person name="Cho K."/>
        </authorList>
    </citation>
    <scope>NUCLEOTIDE SEQUENCE [LARGE SCALE GENOMIC DNA]</scope>
    <source>
        <strain evidence="2">LZ3.2</strain>
        <tissue evidence="2">Leaf</tissue>
    </source>
</reference>
<accession>A0A9J5XFR0</accession>
<keyword evidence="3" id="KW-1185">Reference proteome</keyword>
<evidence type="ECO:0000313" key="2">
    <source>
        <dbReference type="EMBL" id="KAG5586525.1"/>
    </source>
</evidence>
<dbReference type="AlphaFoldDB" id="A0A9J5XFR0"/>
<protein>
    <submittedName>
        <fullName evidence="2">Uncharacterized protein</fullName>
    </submittedName>
</protein>
<feature type="non-terminal residue" evidence="2">
    <location>
        <position position="208"/>
    </location>
</feature>
<organism evidence="2 3">
    <name type="scientific">Solanum commersonii</name>
    <name type="common">Commerson's wild potato</name>
    <name type="synonym">Commerson's nightshade</name>
    <dbReference type="NCBI Taxonomy" id="4109"/>
    <lineage>
        <taxon>Eukaryota</taxon>
        <taxon>Viridiplantae</taxon>
        <taxon>Streptophyta</taxon>
        <taxon>Embryophyta</taxon>
        <taxon>Tracheophyta</taxon>
        <taxon>Spermatophyta</taxon>
        <taxon>Magnoliopsida</taxon>
        <taxon>eudicotyledons</taxon>
        <taxon>Gunneridae</taxon>
        <taxon>Pentapetalae</taxon>
        <taxon>asterids</taxon>
        <taxon>lamiids</taxon>
        <taxon>Solanales</taxon>
        <taxon>Solanaceae</taxon>
        <taxon>Solanoideae</taxon>
        <taxon>Solaneae</taxon>
        <taxon>Solanum</taxon>
    </lineage>
</organism>
<sequence>NSGRSYLYYEYCNFKGHTKDQCYKLHGYPRRKGGESHSNGATTGGIHSTEAGGKDVETMKNVAATSTSGTITVLMSDVVNHNWIVDTYAPNHMVHNLSLLNQHQDLSDQGDKIVNDVLFIPEFKYNLLSVSQLTKQLRCVVLFFPNLCIFEDLFSGNVLGICKENQGLYMLQTTLNLQQKVPIASNSLAFLVLSILFLRFPLHDPFKT</sequence>
<dbReference type="Proteomes" id="UP000824120">
    <property type="component" value="Chromosome 9"/>
</dbReference>
<feature type="non-terminal residue" evidence="2">
    <location>
        <position position="1"/>
    </location>
</feature>
<proteinExistence type="predicted"/>
<evidence type="ECO:0000313" key="3">
    <source>
        <dbReference type="Proteomes" id="UP000824120"/>
    </source>
</evidence>
<dbReference type="OrthoDB" id="1304467at2759"/>
<name>A0A9J5XFR0_SOLCO</name>
<feature type="region of interest" description="Disordered" evidence="1">
    <location>
        <begin position="32"/>
        <end position="52"/>
    </location>
</feature>
<comment type="caution">
    <text evidence="2">The sequence shown here is derived from an EMBL/GenBank/DDBJ whole genome shotgun (WGS) entry which is preliminary data.</text>
</comment>
<dbReference type="EMBL" id="JACXVP010000009">
    <property type="protein sequence ID" value="KAG5586525.1"/>
    <property type="molecule type" value="Genomic_DNA"/>
</dbReference>